<dbReference type="AlphaFoldDB" id="A0AAD3XV57"/>
<proteinExistence type="predicted"/>
<protein>
    <submittedName>
        <fullName evidence="1">Uncharacterized protein</fullName>
    </submittedName>
</protein>
<organism evidence="1 2">
    <name type="scientific">Nepenthes gracilis</name>
    <name type="common">Slender pitcher plant</name>
    <dbReference type="NCBI Taxonomy" id="150966"/>
    <lineage>
        <taxon>Eukaryota</taxon>
        <taxon>Viridiplantae</taxon>
        <taxon>Streptophyta</taxon>
        <taxon>Embryophyta</taxon>
        <taxon>Tracheophyta</taxon>
        <taxon>Spermatophyta</taxon>
        <taxon>Magnoliopsida</taxon>
        <taxon>eudicotyledons</taxon>
        <taxon>Gunneridae</taxon>
        <taxon>Pentapetalae</taxon>
        <taxon>Caryophyllales</taxon>
        <taxon>Nepenthaceae</taxon>
        <taxon>Nepenthes</taxon>
    </lineage>
</organism>
<comment type="caution">
    <text evidence="1">The sequence shown here is derived from an EMBL/GenBank/DDBJ whole genome shotgun (WGS) entry which is preliminary data.</text>
</comment>
<dbReference type="Proteomes" id="UP001279734">
    <property type="component" value="Unassembled WGS sequence"/>
</dbReference>
<gene>
    <name evidence="1" type="ORF">Nepgr_019361</name>
</gene>
<accession>A0AAD3XV57</accession>
<reference evidence="1" key="1">
    <citation type="submission" date="2023-05" db="EMBL/GenBank/DDBJ databases">
        <title>Nepenthes gracilis genome sequencing.</title>
        <authorList>
            <person name="Fukushima K."/>
        </authorList>
    </citation>
    <scope>NUCLEOTIDE SEQUENCE</scope>
    <source>
        <strain evidence="1">SING2019-196</strain>
    </source>
</reference>
<evidence type="ECO:0000313" key="2">
    <source>
        <dbReference type="Proteomes" id="UP001279734"/>
    </source>
</evidence>
<evidence type="ECO:0000313" key="1">
    <source>
        <dbReference type="EMBL" id="GMH17520.1"/>
    </source>
</evidence>
<name>A0AAD3XV57_NEPGR</name>
<keyword evidence="2" id="KW-1185">Reference proteome</keyword>
<dbReference type="EMBL" id="BSYO01000018">
    <property type="protein sequence ID" value="GMH17520.1"/>
    <property type="molecule type" value="Genomic_DNA"/>
</dbReference>
<sequence>MLVRDSLSCGWKGAQGQWRRNTYDAQWQLLPELLDEVLLSKAGGFCRLLVVIWRWQPAIPWICRSSVSVLEGDLWSENGGGRVRREGGVWSVGCGMFARASNGSRQAPVHAAMPEGSQRF</sequence>